<evidence type="ECO:0000313" key="4">
    <source>
        <dbReference type="Proteomes" id="UP000736787"/>
    </source>
</evidence>
<evidence type="ECO:0000313" key="3">
    <source>
        <dbReference type="EMBL" id="KAG2921048.1"/>
    </source>
</evidence>
<dbReference type="VEuPathDB" id="FungiDB:PC110_g22093"/>
<feature type="chain" id="PRO_5035795035" description="OTU domain-containing protein" evidence="2">
    <location>
        <begin position="30"/>
        <end position="466"/>
    </location>
</feature>
<organism evidence="3 4">
    <name type="scientific">Phytophthora cactorum</name>
    <dbReference type="NCBI Taxonomy" id="29920"/>
    <lineage>
        <taxon>Eukaryota</taxon>
        <taxon>Sar</taxon>
        <taxon>Stramenopiles</taxon>
        <taxon>Oomycota</taxon>
        <taxon>Peronosporomycetes</taxon>
        <taxon>Peronosporales</taxon>
        <taxon>Peronosporaceae</taxon>
        <taxon>Phytophthora</taxon>
    </lineage>
</organism>
<feature type="region of interest" description="Disordered" evidence="1">
    <location>
        <begin position="444"/>
        <end position="466"/>
    </location>
</feature>
<evidence type="ECO:0000256" key="2">
    <source>
        <dbReference type="SAM" id="SignalP"/>
    </source>
</evidence>
<dbReference type="EMBL" id="RCMK01000576">
    <property type="protein sequence ID" value="KAG2921048.1"/>
    <property type="molecule type" value="Genomic_DNA"/>
</dbReference>
<gene>
    <name evidence="3" type="ORF">PC117_g16342</name>
</gene>
<feature type="compositionally biased region" description="Basic residues" evidence="1">
    <location>
        <begin position="449"/>
        <end position="466"/>
    </location>
</feature>
<dbReference type="AlphaFoldDB" id="A0A8T1CBJ2"/>
<comment type="caution">
    <text evidence="3">The sequence shown here is derived from an EMBL/GenBank/DDBJ whole genome shotgun (WGS) entry which is preliminary data.</text>
</comment>
<proteinExistence type="predicted"/>
<accession>A0A8T1CBJ2</accession>
<dbReference type="Proteomes" id="UP000736787">
    <property type="component" value="Unassembled WGS sequence"/>
</dbReference>
<evidence type="ECO:0000256" key="1">
    <source>
        <dbReference type="SAM" id="MobiDB-lite"/>
    </source>
</evidence>
<reference evidence="3" key="1">
    <citation type="submission" date="2018-10" db="EMBL/GenBank/DDBJ databases">
        <title>Effector identification in a new, highly contiguous assembly of the strawberry crown rot pathogen Phytophthora cactorum.</title>
        <authorList>
            <person name="Armitage A.D."/>
            <person name="Nellist C.F."/>
            <person name="Bates H."/>
            <person name="Vickerstaff R.J."/>
            <person name="Harrison R.J."/>
        </authorList>
    </citation>
    <scope>NUCLEOTIDE SEQUENCE</scope>
    <source>
        <strain evidence="3">4040</strain>
    </source>
</reference>
<feature type="compositionally biased region" description="Pro residues" evidence="1">
    <location>
        <begin position="38"/>
        <end position="60"/>
    </location>
</feature>
<feature type="signal peptide" evidence="2">
    <location>
        <begin position="1"/>
        <end position="29"/>
    </location>
</feature>
<name>A0A8T1CBJ2_9STRA</name>
<evidence type="ECO:0008006" key="5">
    <source>
        <dbReference type="Google" id="ProtNLM"/>
    </source>
</evidence>
<keyword evidence="2" id="KW-0732">Signal</keyword>
<feature type="region of interest" description="Disordered" evidence="1">
    <location>
        <begin position="32"/>
        <end position="67"/>
    </location>
</feature>
<sequence length="466" mass="51452">MGCSTAVLVAIRWSLRGGVLLCLADLAELTPRAAPSSPRGPPSSPPGAPPSPQDVLPPPRASLASPPSASTALLTSLVLSSDFTLNPGLLDPHLLLDVDGLPLGSFDASSRRQSPRCEDDGDDLSSCALDAIMAAPPTPEAAVDPPVMLFDGIFPDFDDEEEDTARVLRRLRRGSSSSAAKVPREVEADVRLLTKVPLEQSARAIPAAATPAAPAFATPATLARATRRVVHNVLLPRHPERHLEDLVDYPDLKKHVDEWVEAGRPGTFYRYADEHFGGASASASGRCFMDAIRQACYHLDNTTLITEDHWNRFEKIYKREMTYGVKCEDMAEVFSFFERERVPLDYSVLYKTQLSGANQASLNSHQELANFVRDHKLERGCYLVCAGQHQVDHCFDLVVRLGRGRLMVNDSYEEDDDPRCVMETLEHLLWIESVEVIYRIKEGPTPKSSRGRHLKKAEKKRAANQR</sequence>
<protein>
    <recommendedName>
        <fullName evidence="5">OTU domain-containing protein</fullName>
    </recommendedName>
</protein>